<feature type="region of interest" description="Disordered" evidence="1">
    <location>
        <begin position="1058"/>
        <end position="1085"/>
    </location>
</feature>
<feature type="compositionally biased region" description="Basic and acidic residues" evidence="1">
    <location>
        <begin position="89"/>
        <end position="100"/>
    </location>
</feature>
<feature type="compositionally biased region" description="Acidic residues" evidence="1">
    <location>
        <begin position="516"/>
        <end position="526"/>
    </location>
</feature>
<accession>A0A9P6RGC0</accession>
<reference evidence="3" key="1">
    <citation type="journal article" date="2020" name="Fungal Divers.">
        <title>Resolving the Mortierellaceae phylogeny through synthesis of multi-gene phylogenetics and phylogenomics.</title>
        <authorList>
            <person name="Vandepol N."/>
            <person name="Liber J."/>
            <person name="Desiro A."/>
            <person name="Na H."/>
            <person name="Kennedy M."/>
            <person name="Barry K."/>
            <person name="Grigoriev I.V."/>
            <person name="Miller A.N."/>
            <person name="O'Donnell K."/>
            <person name="Stajich J.E."/>
            <person name="Bonito G."/>
        </authorList>
    </citation>
    <scope>NUCLEOTIDE SEQUENCE</scope>
    <source>
        <strain evidence="3">NVP60</strain>
    </source>
</reference>
<dbReference type="InterPro" id="IPR050164">
    <property type="entry name" value="Peptidase_C19"/>
</dbReference>
<dbReference type="CDD" id="cd02257">
    <property type="entry name" value="Peptidase_C19"/>
    <property type="match status" value="1"/>
</dbReference>
<evidence type="ECO:0000259" key="2">
    <source>
        <dbReference type="PROSITE" id="PS50235"/>
    </source>
</evidence>
<feature type="compositionally biased region" description="Basic and acidic residues" evidence="1">
    <location>
        <begin position="126"/>
        <end position="135"/>
    </location>
</feature>
<feature type="compositionally biased region" description="Basic residues" evidence="1">
    <location>
        <begin position="586"/>
        <end position="597"/>
    </location>
</feature>
<feature type="compositionally biased region" description="Acidic residues" evidence="1">
    <location>
        <begin position="242"/>
        <end position="257"/>
    </location>
</feature>
<dbReference type="InterPro" id="IPR018200">
    <property type="entry name" value="USP_CS"/>
</dbReference>
<dbReference type="GO" id="GO:0004843">
    <property type="term" value="F:cysteine-type deubiquitinase activity"/>
    <property type="evidence" value="ECO:0007669"/>
    <property type="project" value="InterPro"/>
</dbReference>
<evidence type="ECO:0000256" key="1">
    <source>
        <dbReference type="SAM" id="MobiDB-lite"/>
    </source>
</evidence>
<feature type="compositionally biased region" description="Basic and acidic residues" evidence="1">
    <location>
        <begin position="284"/>
        <end position="293"/>
    </location>
</feature>
<dbReference type="GO" id="GO:0005634">
    <property type="term" value="C:nucleus"/>
    <property type="evidence" value="ECO:0007669"/>
    <property type="project" value="TreeGrafter"/>
</dbReference>
<gene>
    <name evidence="3" type="ORF">BGZ97_001671</name>
</gene>
<evidence type="ECO:0000313" key="3">
    <source>
        <dbReference type="EMBL" id="KAG0319679.1"/>
    </source>
</evidence>
<dbReference type="EMBL" id="JAAAIN010000135">
    <property type="protein sequence ID" value="KAG0319679.1"/>
    <property type="molecule type" value="Genomic_DNA"/>
</dbReference>
<feature type="compositionally biased region" description="Basic and acidic residues" evidence="1">
    <location>
        <begin position="312"/>
        <end position="338"/>
    </location>
</feature>
<dbReference type="PROSITE" id="PS50235">
    <property type="entry name" value="USP_3"/>
    <property type="match status" value="1"/>
</dbReference>
<feature type="compositionally biased region" description="Polar residues" evidence="1">
    <location>
        <begin position="1060"/>
        <end position="1083"/>
    </location>
</feature>
<feature type="compositionally biased region" description="Polar residues" evidence="1">
    <location>
        <begin position="231"/>
        <end position="240"/>
    </location>
</feature>
<feature type="compositionally biased region" description="Polar residues" evidence="1">
    <location>
        <begin position="16"/>
        <end position="26"/>
    </location>
</feature>
<feature type="compositionally biased region" description="Basic and acidic residues" evidence="1">
    <location>
        <begin position="606"/>
        <end position="630"/>
    </location>
</feature>
<feature type="compositionally biased region" description="Basic and acidic residues" evidence="1">
    <location>
        <begin position="52"/>
        <end position="66"/>
    </location>
</feature>
<keyword evidence="4" id="KW-1185">Reference proteome</keyword>
<dbReference type="GO" id="GO:0005829">
    <property type="term" value="C:cytosol"/>
    <property type="evidence" value="ECO:0007669"/>
    <property type="project" value="TreeGrafter"/>
</dbReference>
<dbReference type="InterPro" id="IPR001394">
    <property type="entry name" value="Peptidase_C19_UCH"/>
</dbReference>
<dbReference type="InterPro" id="IPR028889">
    <property type="entry name" value="USP"/>
</dbReference>
<name>A0A9P6RGC0_9FUNG</name>
<proteinExistence type="predicted"/>
<dbReference type="PROSITE" id="PS00972">
    <property type="entry name" value="USP_1"/>
    <property type="match status" value="1"/>
</dbReference>
<dbReference type="AlphaFoldDB" id="A0A9P6RGC0"/>
<feature type="region of interest" description="Disordered" evidence="1">
    <location>
        <begin position="1"/>
        <end position="636"/>
    </location>
</feature>
<organism evidence="3 4">
    <name type="scientific">Linnemannia gamsii</name>
    <dbReference type="NCBI Taxonomy" id="64522"/>
    <lineage>
        <taxon>Eukaryota</taxon>
        <taxon>Fungi</taxon>
        <taxon>Fungi incertae sedis</taxon>
        <taxon>Mucoromycota</taxon>
        <taxon>Mortierellomycotina</taxon>
        <taxon>Mortierellomycetes</taxon>
        <taxon>Mortierellales</taxon>
        <taxon>Mortierellaceae</taxon>
        <taxon>Linnemannia</taxon>
    </lineage>
</organism>
<feature type="compositionally biased region" description="Low complexity" evidence="1">
    <location>
        <begin position="136"/>
        <end position="156"/>
    </location>
</feature>
<evidence type="ECO:0000313" key="4">
    <source>
        <dbReference type="Proteomes" id="UP000823405"/>
    </source>
</evidence>
<dbReference type="Gene3D" id="3.90.70.10">
    <property type="entry name" value="Cysteine proteinases"/>
    <property type="match status" value="1"/>
</dbReference>
<feature type="compositionally biased region" description="Basic and acidic residues" evidence="1">
    <location>
        <begin position="177"/>
        <end position="191"/>
    </location>
</feature>
<comment type="caution">
    <text evidence="3">The sequence shown here is derived from an EMBL/GenBank/DDBJ whole genome shotgun (WGS) entry which is preliminary data.</text>
</comment>
<dbReference type="SUPFAM" id="SSF54001">
    <property type="entry name" value="Cysteine proteinases"/>
    <property type="match status" value="1"/>
</dbReference>
<feature type="compositionally biased region" description="Basic and acidic residues" evidence="1">
    <location>
        <begin position="465"/>
        <end position="474"/>
    </location>
</feature>
<feature type="compositionally biased region" description="Low complexity" evidence="1">
    <location>
        <begin position="403"/>
        <end position="414"/>
    </location>
</feature>
<feature type="compositionally biased region" description="Low complexity" evidence="1">
    <location>
        <begin position="345"/>
        <end position="357"/>
    </location>
</feature>
<dbReference type="InterPro" id="IPR038765">
    <property type="entry name" value="Papain-like_cys_pep_sf"/>
</dbReference>
<dbReference type="PANTHER" id="PTHR24006">
    <property type="entry name" value="UBIQUITIN CARBOXYL-TERMINAL HYDROLASE"/>
    <property type="match status" value="1"/>
</dbReference>
<feature type="compositionally biased region" description="Basic and acidic residues" evidence="1">
    <location>
        <begin position="220"/>
        <end position="230"/>
    </location>
</feature>
<feature type="compositionally biased region" description="Low complexity" evidence="1">
    <location>
        <begin position="437"/>
        <end position="450"/>
    </location>
</feature>
<dbReference type="PANTHER" id="PTHR24006:SF905">
    <property type="entry name" value="UBIQUITIN CARBOXYL-TERMINAL HYDROLASE 1"/>
    <property type="match status" value="1"/>
</dbReference>
<feature type="domain" description="USP" evidence="2">
    <location>
        <begin position="671"/>
        <end position="1113"/>
    </location>
</feature>
<dbReference type="Proteomes" id="UP000823405">
    <property type="component" value="Unassembled WGS sequence"/>
</dbReference>
<feature type="compositionally biased region" description="Polar residues" evidence="1">
    <location>
        <begin position="380"/>
        <end position="402"/>
    </location>
</feature>
<dbReference type="PROSITE" id="PS00973">
    <property type="entry name" value="USP_2"/>
    <property type="match status" value="1"/>
</dbReference>
<dbReference type="GO" id="GO:0016579">
    <property type="term" value="P:protein deubiquitination"/>
    <property type="evidence" value="ECO:0007669"/>
    <property type="project" value="InterPro"/>
</dbReference>
<protein>
    <recommendedName>
        <fullName evidence="2">USP domain-containing protein</fullName>
    </recommendedName>
</protein>
<dbReference type="Pfam" id="PF00443">
    <property type="entry name" value="UCH"/>
    <property type="match status" value="1"/>
</dbReference>
<sequence length="1115" mass="123979">MVQPSKLAQRMKKDSGSTVASSMTNGDSKKRKGSFNTMWTGADFAGYGVDGAGDHSDEQDENKDTVNTEPAPTPRKRKSGSAKIGGAEVKTKQPPEETPSKKLKSGTTPPNPPVNATFLNYFNKIKVNDTRKPKESASPSSLPAPSSRSAPQRTASEPQPTRSLKEMFDRTPASELQSKEMPTENSPREVAKNMILESIDLSDKTLSPLGKSKPIVSERAPQEAEKECDNVTKTNISAQESGIDEPATEMMDVDDDIPAQSPPVNPKKSSTKPRLEATTPKKVTTKEESEKIPKIAPGKGSGAKKRKQIMADQRESQAKIEDASEVPKEDPPKDDPPKNRSVLEFFKFQPKPVVKVVDAPQDKPAAGTTFSEESKLADTKATTQDENQVQDRTPIDNSSQNHLSPPYTPLSSTPVDDTATTPAVGSPKEDINEVILEESVPMVVEASSSSESEKPILPRRRRLVRGSDLHRKSYNESSDSDGEQDEPVQTARKRRTPKMHKQDDRARKETDHLPESEPEPEPEPEQEPAHIAASRQFLKSYFGSTSSLPPKPKAPMESIPEPSDETKVFDLGVTRPTLKTYSKKPAPIKKKAQKKRSAFSGSDEPGSDRDSRSDDDLSDFDIKVDEKPDPNQKSISSMFTKAPQRPAWALPAVKPERRKELTPLSQSLLSGGLVNVGNTCYLNSVLQALRNTPGCTDTLYLMMRRILQSAEIIGRDLNSGTYKWRIFEQVINIFHELDEREGRSEADQIYERSICPKQIIETLRGGKSQFNTSGQQDAPEFLLYLLSHFDDIQKSAQKMSTKAEAILMRANAETETKIEDETATLAVSLRAAPLSSSTSSSTTSTTTTTPVAIWEPVNDLFQISTERVQVCAKCSKVTTRNDREFDLTVQIDTLNPGLVRDLEWGISDTMKQEVTTEDNKRYCERCKTNEDAHVSNFFTSLPKIMILRLQRSNFMQGAVKIPNGVACSQRMNFRQWMSSSYQGDHPDYELCAIIVHRGREIFAGHYFAYIRKDVEIETTITEPDGESWTEKKSYSWLKYNDSSVDPVSDEDMEKLFSGNVKKQNQAPITNSGSSPEENSNTHISGEDKIDLSTLKSIIDRHAATPYVYLYRRLDT</sequence>
<feature type="compositionally biased region" description="Basic and acidic residues" evidence="1">
    <location>
        <begin position="500"/>
        <end position="515"/>
    </location>
</feature>
<dbReference type="OrthoDB" id="6079689at2759"/>